<dbReference type="Pfam" id="PF12833">
    <property type="entry name" value="HTH_18"/>
    <property type="match status" value="1"/>
</dbReference>
<dbReference type="RefSeq" id="WP_114841396.1">
    <property type="nucleotide sequence ID" value="NZ_CP031219.1"/>
</dbReference>
<sequence>MSRLYLKDLINSNFNCENNIIKNSFPSEIGVDYMEKIYLQEGLLFLKTDYNIKNPIFLEAKKQNERKFVITICTKGNSTYTNNYDKKTLPFKEGFTTISLFKNTEGFREFKDKQISQIRLILNENFLKRNFQKSLVEKFFYNKENLQLLDFSLTSLESQFLLNDILNCKLIGELRNMYIQGKVFELLSLEISKLQKNKEEITLDEYDKNAILKAKEILLENLQNPPSIVTLAKRVHLSEVKLKKGFKQLYKTTPYQLLLTHKMKLAKNMLQSGEYNINEVALQIGYKFANNFTNAFYKEFKIRPKDILKK</sequence>
<dbReference type="PROSITE" id="PS01124">
    <property type="entry name" value="HTH_ARAC_FAMILY_2"/>
    <property type="match status" value="1"/>
</dbReference>
<dbReference type="PANTHER" id="PTHR47893:SF1">
    <property type="entry name" value="REGULATORY PROTEIN PCHR"/>
    <property type="match status" value="1"/>
</dbReference>
<organism evidence="4 5">
    <name type="scientific">Malaciobacter mytili LMG 24559</name>
    <dbReference type="NCBI Taxonomy" id="1032238"/>
    <lineage>
        <taxon>Bacteria</taxon>
        <taxon>Pseudomonadati</taxon>
        <taxon>Campylobacterota</taxon>
        <taxon>Epsilonproteobacteria</taxon>
        <taxon>Campylobacterales</taxon>
        <taxon>Arcobacteraceae</taxon>
        <taxon>Malaciobacter</taxon>
    </lineage>
</organism>
<dbReference type="GO" id="GO:0043565">
    <property type="term" value="F:sequence-specific DNA binding"/>
    <property type="evidence" value="ECO:0007669"/>
    <property type="project" value="InterPro"/>
</dbReference>
<dbReference type="SUPFAM" id="SSF46689">
    <property type="entry name" value="Homeodomain-like"/>
    <property type="match status" value="2"/>
</dbReference>
<dbReference type="EMBL" id="NXID01000005">
    <property type="protein sequence ID" value="RXK16583.1"/>
    <property type="molecule type" value="Genomic_DNA"/>
</dbReference>
<feature type="domain" description="HTH araC/xylS-type" evidence="3">
    <location>
        <begin position="212"/>
        <end position="310"/>
    </location>
</feature>
<keyword evidence="5" id="KW-1185">Reference proteome</keyword>
<evidence type="ECO:0000259" key="3">
    <source>
        <dbReference type="PROSITE" id="PS01124"/>
    </source>
</evidence>
<comment type="caution">
    <text evidence="4">The sequence shown here is derived from an EMBL/GenBank/DDBJ whole genome shotgun (WGS) entry which is preliminary data.</text>
</comment>
<dbReference type="AlphaFoldDB" id="A0AAX2AI97"/>
<protein>
    <submittedName>
        <fullName evidence="4">Transcriptional regulator</fullName>
    </submittedName>
</protein>
<dbReference type="InterPro" id="IPR018060">
    <property type="entry name" value="HTH_AraC"/>
</dbReference>
<reference evidence="4 5" key="1">
    <citation type="submission" date="2017-09" db="EMBL/GenBank/DDBJ databases">
        <title>Genomics of the genus Arcobacter.</title>
        <authorList>
            <person name="Perez-Cataluna A."/>
            <person name="Figueras M.J."/>
            <person name="Salas-Masso N."/>
        </authorList>
    </citation>
    <scope>NUCLEOTIDE SEQUENCE [LARGE SCALE GENOMIC DNA]</scope>
    <source>
        <strain evidence="4 5">CECT 7386</strain>
    </source>
</reference>
<dbReference type="InterPro" id="IPR009057">
    <property type="entry name" value="Homeodomain-like_sf"/>
</dbReference>
<evidence type="ECO:0000313" key="4">
    <source>
        <dbReference type="EMBL" id="RXK16583.1"/>
    </source>
</evidence>
<proteinExistence type="predicted"/>
<dbReference type="Gene3D" id="1.10.10.60">
    <property type="entry name" value="Homeodomain-like"/>
    <property type="match status" value="1"/>
</dbReference>
<evidence type="ECO:0000256" key="1">
    <source>
        <dbReference type="ARBA" id="ARBA00023015"/>
    </source>
</evidence>
<keyword evidence="1" id="KW-0805">Transcription regulation</keyword>
<evidence type="ECO:0000256" key="2">
    <source>
        <dbReference type="ARBA" id="ARBA00023163"/>
    </source>
</evidence>
<keyword evidence="2" id="KW-0804">Transcription</keyword>
<dbReference type="GO" id="GO:0003700">
    <property type="term" value="F:DNA-binding transcription factor activity"/>
    <property type="evidence" value="ECO:0007669"/>
    <property type="project" value="InterPro"/>
</dbReference>
<dbReference type="PANTHER" id="PTHR47893">
    <property type="entry name" value="REGULATORY PROTEIN PCHR"/>
    <property type="match status" value="1"/>
</dbReference>
<dbReference type="KEGG" id="amyt:AMYT_0939"/>
<dbReference type="SMART" id="SM00342">
    <property type="entry name" value="HTH_ARAC"/>
    <property type="match status" value="1"/>
</dbReference>
<gene>
    <name evidence="4" type="ORF">CP985_02250</name>
</gene>
<dbReference type="Proteomes" id="UP000290092">
    <property type="component" value="Unassembled WGS sequence"/>
</dbReference>
<evidence type="ECO:0000313" key="5">
    <source>
        <dbReference type="Proteomes" id="UP000290092"/>
    </source>
</evidence>
<name>A0AAX2AI97_9BACT</name>
<dbReference type="InterPro" id="IPR053142">
    <property type="entry name" value="PchR_regulatory_protein"/>
</dbReference>
<accession>A0AAX2AI97</accession>